<keyword evidence="3" id="KW-1185">Reference proteome</keyword>
<protein>
    <submittedName>
        <fullName evidence="2">Uncharacterized protein</fullName>
    </submittedName>
</protein>
<name>A0AAW1MDN3_POPJA</name>
<organism evidence="2 3">
    <name type="scientific">Popillia japonica</name>
    <name type="common">Japanese beetle</name>
    <dbReference type="NCBI Taxonomy" id="7064"/>
    <lineage>
        <taxon>Eukaryota</taxon>
        <taxon>Metazoa</taxon>
        <taxon>Ecdysozoa</taxon>
        <taxon>Arthropoda</taxon>
        <taxon>Hexapoda</taxon>
        <taxon>Insecta</taxon>
        <taxon>Pterygota</taxon>
        <taxon>Neoptera</taxon>
        <taxon>Endopterygota</taxon>
        <taxon>Coleoptera</taxon>
        <taxon>Polyphaga</taxon>
        <taxon>Scarabaeiformia</taxon>
        <taxon>Scarabaeidae</taxon>
        <taxon>Rutelinae</taxon>
        <taxon>Popillia</taxon>
    </lineage>
</organism>
<dbReference type="AlphaFoldDB" id="A0AAW1MDN3"/>
<gene>
    <name evidence="2" type="ORF">QE152_g7756</name>
</gene>
<evidence type="ECO:0000313" key="2">
    <source>
        <dbReference type="EMBL" id="KAK9744392.1"/>
    </source>
</evidence>
<accession>A0AAW1MDN3</accession>
<proteinExistence type="predicted"/>
<sequence length="98" mass="10977">MATMLGYDDLGSTTIFAPHIVGEIEKMANLHLNTLTMDASAGPSKAVKYDDPEFEQIVTEWYNDMDSDVDDCDEDFCTETMEDSSDDSENEEVHEIVT</sequence>
<feature type="region of interest" description="Disordered" evidence="1">
    <location>
        <begin position="79"/>
        <end position="98"/>
    </location>
</feature>
<comment type="caution">
    <text evidence="2">The sequence shown here is derived from an EMBL/GenBank/DDBJ whole genome shotgun (WGS) entry which is preliminary data.</text>
</comment>
<reference evidence="2 3" key="1">
    <citation type="journal article" date="2024" name="BMC Genomics">
        <title>De novo assembly and annotation of Popillia japonica's genome with initial clues to its potential as an invasive pest.</title>
        <authorList>
            <person name="Cucini C."/>
            <person name="Boschi S."/>
            <person name="Funari R."/>
            <person name="Cardaioli E."/>
            <person name="Iannotti N."/>
            <person name="Marturano G."/>
            <person name="Paoli F."/>
            <person name="Bruttini M."/>
            <person name="Carapelli A."/>
            <person name="Frati F."/>
            <person name="Nardi F."/>
        </authorList>
    </citation>
    <scope>NUCLEOTIDE SEQUENCE [LARGE SCALE GENOMIC DNA]</scope>
    <source>
        <strain evidence="2">DMR45628</strain>
    </source>
</reference>
<dbReference type="Proteomes" id="UP001458880">
    <property type="component" value="Unassembled WGS sequence"/>
</dbReference>
<feature type="compositionally biased region" description="Acidic residues" evidence="1">
    <location>
        <begin position="79"/>
        <end position="90"/>
    </location>
</feature>
<evidence type="ECO:0000256" key="1">
    <source>
        <dbReference type="SAM" id="MobiDB-lite"/>
    </source>
</evidence>
<evidence type="ECO:0000313" key="3">
    <source>
        <dbReference type="Proteomes" id="UP001458880"/>
    </source>
</evidence>
<dbReference type="EMBL" id="JASPKY010000058">
    <property type="protein sequence ID" value="KAK9744392.1"/>
    <property type="molecule type" value="Genomic_DNA"/>
</dbReference>